<reference evidence="6 7" key="1">
    <citation type="journal article" date="2020" name="bioRxiv">
        <title>Sequence and annotation of 42 cannabis genomes reveals extensive copy number variation in cannabinoid synthesis and pathogen resistance genes.</title>
        <authorList>
            <person name="Mckernan K.J."/>
            <person name="Helbert Y."/>
            <person name="Kane L.T."/>
            <person name="Ebling H."/>
            <person name="Zhang L."/>
            <person name="Liu B."/>
            <person name="Eaton Z."/>
            <person name="Mclaughlin S."/>
            <person name="Kingan S."/>
            <person name="Baybayan P."/>
            <person name="Concepcion G."/>
            <person name="Jordan M."/>
            <person name="Riva A."/>
            <person name="Barbazuk W."/>
            <person name="Harkins T."/>
        </authorList>
    </citation>
    <scope>NUCLEOTIDE SEQUENCE [LARGE SCALE GENOMIC DNA]</scope>
    <source>
        <strain evidence="7">cv. Jamaican Lion 4</strain>
        <tissue evidence="6">Leaf</tissue>
    </source>
</reference>
<dbReference type="InterPro" id="IPR011990">
    <property type="entry name" value="TPR-like_helical_dom_sf"/>
</dbReference>
<dbReference type="InterPro" id="IPR036322">
    <property type="entry name" value="WD40_repeat_dom_sf"/>
</dbReference>
<organism evidence="6 7">
    <name type="scientific">Cannabis sativa</name>
    <name type="common">Hemp</name>
    <name type="synonym">Marijuana</name>
    <dbReference type="NCBI Taxonomy" id="3483"/>
    <lineage>
        <taxon>Eukaryota</taxon>
        <taxon>Viridiplantae</taxon>
        <taxon>Streptophyta</taxon>
        <taxon>Embryophyta</taxon>
        <taxon>Tracheophyta</taxon>
        <taxon>Spermatophyta</taxon>
        <taxon>Magnoliopsida</taxon>
        <taxon>eudicotyledons</taxon>
        <taxon>Gunneridae</taxon>
        <taxon>Pentapetalae</taxon>
        <taxon>rosids</taxon>
        <taxon>fabids</taxon>
        <taxon>Rosales</taxon>
        <taxon>Cannabaceae</taxon>
        <taxon>Cannabis</taxon>
    </lineage>
</organism>
<dbReference type="Pfam" id="PF23878">
    <property type="entry name" value="TPR_ELP1"/>
    <property type="match status" value="1"/>
</dbReference>
<dbReference type="InterPro" id="IPR056169">
    <property type="entry name" value="HB_ELP1"/>
</dbReference>
<feature type="compositionally biased region" description="Basic residues" evidence="1">
    <location>
        <begin position="928"/>
        <end position="938"/>
    </location>
</feature>
<dbReference type="SUPFAM" id="SSF50978">
    <property type="entry name" value="WD40 repeat-like"/>
    <property type="match status" value="1"/>
</dbReference>
<feature type="domain" description="ELP1 first N-terminal beta-propeller" evidence="2">
    <location>
        <begin position="196"/>
        <end position="279"/>
    </location>
</feature>
<evidence type="ECO:0000259" key="2">
    <source>
        <dbReference type="Pfam" id="PF04762"/>
    </source>
</evidence>
<dbReference type="Gene3D" id="1.25.40.470">
    <property type="match status" value="1"/>
</dbReference>
<dbReference type="InterPro" id="IPR006849">
    <property type="entry name" value="Elp1"/>
</dbReference>
<comment type="caution">
    <text evidence="6">The sequence shown here is derived from an EMBL/GenBank/DDBJ whole genome shotgun (WGS) entry which is preliminary data.</text>
</comment>
<evidence type="ECO:0000259" key="3">
    <source>
        <dbReference type="Pfam" id="PF23878"/>
    </source>
</evidence>
<sequence length="1792" mass="200844">MNNLKLYSEVSLCLELHSNEGEIITFSAFDVERNRLFFASSNSIYATHLSSFQNEGAWRKTMLPVEVDQIELEDGDCITSFDYVMEKEALLLGTQSGLMLLHNVDGKFTEVVGQVEGGVKCISPSPDGDLLCIVTGFEQMLVMTHDWDLLYETSLRDLPDGVDIIWIWAFIDVEPNVSSRNEFSSLISWRGDGKVVHAASEPKLFMGPVLDWMPSGAKIASVYDRKAENECPSIVFYEKNGLERSLFSINEEVNSKIEMLKWNCNSDLLAALVRCENYDCIKFPSNGTWEELEGKEFNIESSISDMPLGSFIHLTWLDSHRVLAVSHYGFSHSNVSHGSLNEDRLLGHCLLEIELVCSEDNVPGSVTCSGWHANVSNQLSLEEVVVGIAPNYSTKSSAFIQFYGGKIYEHVPNVVPVGNTGPLIFGLDEVGRLHISGKILCNNCSSFSFYSNLADQVMTHLILSTKQDFVFIVDLYDILHGDLEEKERGAKIAGVLHGDEATVILQTTRGNLECFYPRKLVLLSICNALVNQRFKDALLMLRRHRIDFNVIVDYCSWQLFLQSASEFVKQPFFKEDRDVQARYPIGSDSTSKVSSILRAIRVALEDSLPESPARELCILTTLARSDPPALEEALERIKFIQALKHLLWLSDSEPVFEAALGLYEILLLLFDKALKHIISAGDAYYADCMNLMKLNPQLFPLGLKLISDPVKKKQILEAWGDHLSDEKHNEDAAATYLCCSSLEKALKSYRACGNWSGVLTIAGLLKLGREEILQLAHELCEELQALGKPGEAAQIALEYCGDVSSGINLLISAREWEEALRVAVMHNRQELISEVKSASLDCASVLIGEYEEGLEKVGKYLARYLAVRQRRLLLAAKIQSEEQAMTDLDDDTASEASSNFSGMSAYTTGSRSSRVTSVSSSATSKARDTRRQRKRGKIRPGSAGEEMALVEHLKGMCPTVGAKRELKSLLLCLAMLGEVEIARKLQRAGVKLSTARLPMMDYVCAPTAEWNMMDFSLEKGGLHVRDKCIEIISHDQNNDSDTDAKVPKYYDVMMSPTYLVGLDTLKADLNSYQSVLAWRNSHCWQKCFSLSLTLSSLLSNGLPAHGPLAHGSDGRIEVCGSWSRQSSYILSRTSRMSEHKQYLTDNEQALETAILIFNQEVDKFEAVKEALHIISRALEADPRSISLWIFHFLIYYSSVKSTGNDDLFSYAVKYNQGSYELWLMYINSCTHIDDRLSKYYAALSALCFHSTASDWDRLHASACILDLFLQMVDCLCMSGNVEKAIQKIFELLAVDSNSDEPAVLLSDIHARLTVSDKFIFWISCVYLVIYRKLPDAVVQQFECEKQASEIEWPSIILLDDEKQRAVKLIEKGMLSIDSLMKTELLKDDINLTSAHFFAVNHIRCMVALDNLECSRNLLDKYLGLFPSCLELVLIRAHEKDFGDLSFSGFEEILGSWPKEVPGIQCIWNQYAQCAVQSKGYECGKVLMDRWFHSVWKVHDLQNGMNSGNIELASDSILESLPNLSPIDVMFGFLNLSLYKLMQNDRLGASIAVEKALKASIPKYFKYCIGEHAMFLLTGELLLKENASVSGVLNILERYIGNSLPFSVPEPLPRKFIKNTKKPRVRQLMSNIFSPVSSDFSLVNLVLELWYGPTFLLELLCKPKLLVDFVEGILDISPSNYELAMSVCRHLSSSPNSSTDRTPTSILFWASSNLVSAILHAVPIPPEHVWVEAARILGNVMGVNTISQRFYGRALVVYPFSVKLWKSYQTLYTDIEMKKSIAEEAKAKGLDLC</sequence>
<dbReference type="Pfam" id="PF23925">
    <property type="entry name" value="A-sol_ELP1"/>
    <property type="match status" value="1"/>
</dbReference>
<feature type="compositionally biased region" description="Polar residues" evidence="1">
    <location>
        <begin position="894"/>
        <end position="909"/>
    </location>
</feature>
<feature type="domain" description="ELP1 three-helical bundle" evidence="5">
    <location>
        <begin position="834"/>
        <end position="988"/>
    </location>
</feature>
<dbReference type="Gene3D" id="1.25.40.10">
    <property type="entry name" value="Tetratricopeptide repeat domain"/>
    <property type="match status" value="1"/>
</dbReference>
<keyword evidence="7" id="KW-1185">Reference proteome</keyword>
<dbReference type="Proteomes" id="UP000583929">
    <property type="component" value="Unassembled WGS sequence"/>
</dbReference>
<gene>
    <name evidence="6" type="ORF">G4B88_025751</name>
</gene>
<evidence type="ECO:0008006" key="8">
    <source>
        <dbReference type="Google" id="ProtNLM"/>
    </source>
</evidence>
<evidence type="ECO:0000259" key="4">
    <source>
        <dbReference type="Pfam" id="PF23925"/>
    </source>
</evidence>
<dbReference type="PANTHER" id="PTHR12747:SF0">
    <property type="entry name" value="ELONGATOR COMPLEX PROTEIN 1"/>
    <property type="match status" value="1"/>
</dbReference>
<evidence type="ECO:0000313" key="7">
    <source>
        <dbReference type="Proteomes" id="UP000583929"/>
    </source>
</evidence>
<dbReference type="PANTHER" id="PTHR12747">
    <property type="entry name" value="ELONGATOR COMPLEX PROTEIN 1"/>
    <property type="match status" value="1"/>
</dbReference>
<proteinExistence type="predicted"/>
<dbReference type="Pfam" id="PF04762">
    <property type="entry name" value="Beta-prop_ELP1_1st"/>
    <property type="match status" value="2"/>
</dbReference>
<feature type="domain" description="ELP1 first N-terminal beta-propeller" evidence="2">
    <location>
        <begin position="1"/>
        <end position="157"/>
    </location>
</feature>
<evidence type="ECO:0000256" key="1">
    <source>
        <dbReference type="SAM" id="MobiDB-lite"/>
    </source>
</evidence>
<dbReference type="GO" id="GO:0000049">
    <property type="term" value="F:tRNA binding"/>
    <property type="evidence" value="ECO:0007669"/>
    <property type="project" value="TreeGrafter"/>
</dbReference>
<evidence type="ECO:0000313" key="6">
    <source>
        <dbReference type="EMBL" id="KAF4351259.1"/>
    </source>
</evidence>
<dbReference type="Pfam" id="PF23936">
    <property type="entry name" value="HB_ELP1"/>
    <property type="match status" value="1"/>
</dbReference>
<protein>
    <recommendedName>
        <fullName evidence="8">Elongator complex protein 1</fullName>
    </recommendedName>
</protein>
<dbReference type="InterPro" id="IPR056167">
    <property type="entry name" value="A-sol_ELP1"/>
</dbReference>
<dbReference type="InterPro" id="IPR056166">
    <property type="entry name" value="TPR_ELP1"/>
</dbReference>
<dbReference type="EMBL" id="JAATIQ010000562">
    <property type="protein sequence ID" value="KAF4351259.1"/>
    <property type="molecule type" value="Genomic_DNA"/>
</dbReference>
<dbReference type="GO" id="GO:0002926">
    <property type="term" value="P:tRNA wobble base 5-methoxycarbonylmethyl-2-thiouridinylation"/>
    <property type="evidence" value="ECO:0007669"/>
    <property type="project" value="TreeGrafter"/>
</dbReference>
<accession>A0A7J6E0M9</accession>
<feature type="region of interest" description="Disordered" evidence="1">
    <location>
        <begin position="884"/>
        <end position="943"/>
    </location>
</feature>
<dbReference type="UniPathway" id="UPA00988"/>
<dbReference type="GO" id="GO:0005829">
    <property type="term" value="C:cytosol"/>
    <property type="evidence" value="ECO:0007669"/>
    <property type="project" value="TreeGrafter"/>
</dbReference>
<dbReference type="GO" id="GO:0033588">
    <property type="term" value="C:elongator holoenzyme complex"/>
    <property type="evidence" value="ECO:0007669"/>
    <property type="project" value="InterPro"/>
</dbReference>
<feature type="domain" description="ELP1 alpha-solenoid" evidence="4">
    <location>
        <begin position="518"/>
        <end position="570"/>
    </location>
</feature>
<name>A0A7J6E0M9_CANSA</name>
<feature type="domain" description="ELP1 TPR" evidence="3">
    <location>
        <begin position="671"/>
        <end position="821"/>
    </location>
</feature>
<evidence type="ECO:0000259" key="5">
    <source>
        <dbReference type="Pfam" id="PF23936"/>
    </source>
</evidence>
<feature type="compositionally biased region" description="Low complexity" evidence="1">
    <location>
        <begin position="910"/>
        <end position="924"/>
    </location>
</feature>
<dbReference type="InterPro" id="IPR056164">
    <property type="entry name" value="Beta-prop_ELP1_1st"/>
</dbReference>